<dbReference type="OrthoDB" id="110685at2157"/>
<dbReference type="InterPro" id="IPR035093">
    <property type="entry name" value="RelE/ParE_toxin_dom_sf"/>
</dbReference>
<dbReference type="SUPFAM" id="SSF143011">
    <property type="entry name" value="RelE-like"/>
    <property type="match status" value="1"/>
</dbReference>
<dbReference type="RefSeq" id="WP_013330249.1">
    <property type="nucleotide sequence ID" value="NC_014507.1"/>
</dbReference>
<dbReference type="eggNOG" id="arCOG13750">
    <property type="taxonomic scope" value="Archaea"/>
</dbReference>
<organism evidence="2 3">
    <name type="scientific">Methanolacinia petrolearia (strain DSM 11571 / OCM 486 / SEBR 4847)</name>
    <name type="common">Methanoplanus petrolearius</name>
    <dbReference type="NCBI Taxonomy" id="679926"/>
    <lineage>
        <taxon>Archaea</taxon>
        <taxon>Methanobacteriati</taxon>
        <taxon>Methanobacteriota</taxon>
        <taxon>Stenosarchaea group</taxon>
        <taxon>Methanomicrobia</taxon>
        <taxon>Methanomicrobiales</taxon>
        <taxon>Methanomicrobiaceae</taxon>
        <taxon>Methanolacinia</taxon>
    </lineage>
</organism>
<dbReference type="KEGG" id="mpi:Mpet_2325"/>
<dbReference type="AlphaFoldDB" id="E1RD89"/>
<dbReference type="Proteomes" id="UP000006565">
    <property type="component" value="Chromosome"/>
</dbReference>
<accession>E1RD89</accession>
<name>E1RD89_METP4</name>
<dbReference type="NCBIfam" id="TIGR02385">
    <property type="entry name" value="RelE_StbE"/>
    <property type="match status" value="1"/>
</dbReference>
<dbReference type="GeneID" id="9744811"/>
<dbReference type="HOGENOM" id="CLU_2366245_0_0_2"/>
<keyword evidence="1" id="KW-1277">Toxin-antitoxin system</keyword>
<evidence type="ECO:0000256" key="1">
    <source>
        <dbReference type="ARBA" id="ARBA00022649"/>
    </source>
</evidence>
<gene>
    <name evidence="2" type="ordered locus">Mpet_2325</name>
</gene>
<dbReference type="STRING" id="679926.Mpet_2325"/>
<dbReference type="InterPro" id="IPR007712">
    <property type="entry name" value="RelE/ParE_toxin"/>
</dbReference>
<dbReference type="Gene3D" id="3.30.2310.20">
    <property type="entry name" value="RelE-like"/>
    <property type="match status" value="1"/>
</dbReference>
<evidence type="ECO:0000313" key="3">
    <source>
        <dbReference type="Proteomes" id="UP000006565"/>
    </source>
</evidence>
<proteinExistence type="predicted"/>
<protein>
    <submittedName>
        <fullName evidence="2">Addiction module toxin, RelE/StbE family</fullName>
    </submittedName>
</protein>
<reference evidence="2 3" key="1">
    <citation type="journal article" date="2010" name="Stand. Genomic Sci.">
        <title>Complete genome sequence of Methanoplanus petrolearius type strain (SEBR 4847).</title>
        <authorList>
            <person name="Brambilla E."/>
            <person name="Djao O.D."/>
            <person name="Daligault H."/>
            <person name="Lapidus A."/>
            <person name="Lucas S."/>
            <person name="Hammon N."/>
            <person name="Nolan M."/>
            <person name="Tice H."/>
            <person name="Cheng J.F."/>
            <person name="Han C."/>
            <person name="Tapia R."/>
            <person name="Goodwin L."/>
            <person name="Pitluck S."/>
            <person name="Liolios K."/>
            <person name="Ivanova N."/>
            <person name="Mavromatis K."/>
            <person name="Mikhailova N."/>
            <person name="Pati A."/>
            <person name="Chen A."/>
            <person name="Palaniappan K."/>
            <person name="Land M."/>
            <person name="Hauser L."/>
            <person name="Chang Y.J."/>
            <person name="Jeffries C.D."/>
            <person name="Rohde M."/>
            <person name="Spring S."/>
            <person name="Sikorski J."/>
            <person name="Goker M."/>
            <person name="Woyke T."/>
            <person name="Bristow J."/>
            <person name="Eisen J.A."/>
            <person name="Markowitz V."/>
            <person name="Hugenholtz P."/>
            <person name="Kyrpides N.C."/>
            <person name="Klenk H.P."/>
        </authorList>
    </citation>
    <scope>NUCLEOTIDE SEQUENCE [LARGE SCALE GENOMIC DNA]</scope>
    <source>
        <strain evidence="3">DSM 11571 / OCM 486 / SEBR 4847</strain>
    </source>
</reference>
<sequence>MVESDFSDTATKFLKRNKAVNKVIMAKIKKCLEDHLFDTIRSCNKHELKGEFKGFWRLHVTDYVVIYKIAGIRPYRHAFIYKIMTEKAYHNWIKY</sequence>
<keyword evidence="3" id="KW-1185">Reference proteome</keyword>
<dbReference type="EMBL" id="CP002117">
    <property type="protein sequence ID" value="ADN37072.1"/>
    <property type="molecule type" value="Genomic_DNA"/>
</dbReference>
<evidence type="ECO:0000313" key="2">
    <source>
        <dbReference type="EMBL" id="ADN37072.1"/>
    </source>
</evidence>
<dbReference type="Pfam" id="PF05016">
    <property type="entry name" value="ParE_toxin"/>
    <property type="match status" value="1"/>
</dbReference>